<name>M4BUS9_HYAAE</name>
<dbReference type="EMBL" id="JH597954">
    <property type="status" value="NOT_ANNOTATED_CDS"/>
    <property type="molecule type" value="Genomic_DNA"/>
</dbReference>
<keyword evidence="2" id="KW-1185">Reference proteome</keyword>
<evidence type="ECO:0000313" key="2">
    <source>
        <dbReference type="Proteomes" id="UP000011713"/>
    </source>
</evidence>
<dbReference type="AlphaFoldDB" id="M4BUS9"/>
<reference evidence="2" key="1">
    <citation type="journal article" date="2010" name="Science">
        <title>Signatures of adaptation to obligate biotrophy in the Hyaloperonospora arabidopsidis genome.</title>
        <authorList>
            <person name="Baxter L."/>
            <person name="Tripathy S."/>
            <person name="Ishaque N."/>
            <person name="Boot N."/>
            <person name="Cabral A."/>
            <person name="Kemen E."/>
            <person name="Thines M."/>
            <person name="Ah-Fong A."/>
            <person name="Anderson R."/>
            <person name="Badejoko W."/>
            <person name="Bittner-Eddy P."/>
            <person name="Boore J.L."/>
            <person name="Chibucos M.C."/>
            <person name="Coates M."/>
            <person name="Dehal P."/>
            <person name="Delehaunty K."/>
            <person name="Dong S."/>
            <person name="Downton P."/>
            <person name="Dumas B."/>
            <person name="Fabro G."/>
            <person name="Fronick C."/>
            <person name="Fuerstenberg S.I."/>
            <person name="Fulton L."/>
            <person name="Gaulin E."/>
            <person name="Govers F."/>
            <person name="Hughes L."/>
            <person name="Humphray S."/>
            <person name="Jiang R.H."/>
            <person name="Judelson H."/>
            <person name="Kamoun S."/>
            <person name="Kyung K."/>
            <person name="Meijer H."/>
            <person name="Minx P."/>
            <person name="Morris P."/>
            <person name="Nelson J."/>
            <person name="Phuntumart V."/>
            <person name="Qutob D."/>
            <person name="Rehmany A."/>
            <person name="Rougon-Cardoso A."/>
            <person name="Ryden P."/>
            <person name="Torto-Alalibo T."/>
            <person name="Studholme D."/>
            <person name="Wang Y."/>
            <person name="Win J."/>
            <person name="Wood J."/>
            <person name="Clifton S.W."/>
            <person name="Rogers J."/>
            <person name="Van den Ackerveken G."/>
            <person name="Jones J.D."/>
            <person name="McDowell J.M."/>
            <person name="Beynon J."/>
            <person name="Tyler B.M."/>
        </authorList>
    </citation>
    <scope>NUCLEOTIDE SEQUENCE [LARGE SCALE GENOMIC DNA]</scope>
    <source>
        <strain evidence="2">Emoy2</strain>
    </source>
</reference>
<dbReference type="EnsemblProtists" id="HpaT810268">
    <property type="protein sequence ID" value="HpaP810268"/>
    <property type="gene ID" value="HpaG810268"/>
</dbReference>
<protein>
    <submittedName>
        <fullName evidence="1">Uncharacterized protein</fullName>
    </submittedName>
</protein>
<proteinExistence type="predicted"/>
<accession>M4BUS9</accession>
<dbReference type="HOGENOM" id="CLU_2872384_0_0_1"/>
<dbReference type="Proteomes" id="UP000011713">
    <property type="component" value="Unassembled WGS sequence"/>
</dbReference>
<dbReference type="InParanoid" id="M4BUS9"/>
<evidence type="ECO:0000313" key="1">
    <source>
        <dbReference type="EnsemblProtists" id="HpaP810268"/>
    </source>
</evidence>
<dbReference type="VEuPathDB" id="FungiDB:HpaG810268"/>
<reference evidence="1" key="2">
    <citation type="submission" date="2015-06" db="UniProtKB">
        <authorList>
            <consortium name="EnsemblProtists"/>
        </authorList>
    </citation>
    <scope>IDENTIFICATION</scope>
    <source>
        <strain evidence="1">Emoy2</strain>
    </source>
</reference>
<sequence length="64" mass="7737">MERRDTCSYHRPRSYTQTTCAVVIFIDIMPSKLAIWRKLCTIQRRHSRHYENRTYSRISADGEM</sequence>
<organism evidence="1 2">
    <name type="scientific">Hyaloperonospora arabidopsidis (strain Emoy2)</name>
    <name type="common">Downy mildew agent</name>
    <name type="synonym">Peronospora arabidopsidis</name>
    <dbReference type="NCBI Taxonomy" id="559515"/>
    <lineage>
        <taxon>Eukaryota</taxon>
        <taxon>Sar</taxon>
        <taxon>Stramenopiles</taxon>
        <taxon>Oomycota</taxon>
        <taxon>Peronosporomycetes</taxon>
        <taxon>Peronosporales</taxon>
        <taxon>Peronosporaceae</taxon>
        <taxon>Hyaloperonospora</taxon>
    </lineage>
</organism>